<sequence length="82" mass="8828">MTIGSYCCAVPAAATGPSRSSTSERTTIPPTKSMPTSRERVTQPHVLISRRQECSPILLRAGHVADVHSSTSHFCCLLMVSE</sequence>
<feature type="compositionally biased region" description="Polar residues" evidence="1">
    <location>
        <begin position="17"/>
        <end position="36"/>
    </location>
</feature>
<evidence type="ECO:0000313" key="3">
    <source>
        <dbReference type="Proteomes" id="UP001601197"/>
    </source>
</evidence>
<reference evidence="2 3" key="1">
    <citation type="submission" date="2024-10" db="EMBL/GenBank/DDBJ databases">
        <title>The Natural Products Discovery Center: Release of the First 8490 Sequenced Strains for Exploring Actinobacteria Biosynthetic Diversity.</title>
        <authorList>
            <person name="Kalkreuter E."/>
            <person name="Kautsar S.A."/>
            <person name="Yang D."/>
            <person name="Bader C.D."/>
            <person name="Teijaro C.N."/>
            <person name="Fluegel L."/>
            <person name="Davis C.M."/>
            <person name="Simpson J.R."/>
            <person name="Lauterbach L."/>
            <person name="Steele A.D."/>
            <person name="Gui C."/>
            <person name="Meng S."/>
            <person name="Li G."/>
            <person name="Viehrig K."/>
            <person name="Ye F."/>
            <person name="Su P."/>
            <person name="Kiefer A.F."/>
            <person name="Nichols A."/>
            <person name="Cepeda A.J."/>
            <person name="Yan W."/>
            <person name="Fan B."/>
            <person name="Jiang Y."/>
            <person name="Adhikari A."/>
            <person name="Zheng C.-J."/>
            <person name="Schuster L."/>
            <person name="Cowan T.M."/>
            <person name="Smanski M.J."/>
            <person name="Chevrette M.G."/>
            <person name="De Carvalho L.P.S."/>
            <person name="Shen B."/>
        </authorList>
    </citation>
    <scope>NUCLEOTIDE SEQUENCE [LARGE SCALE GENOMIC DNA]</scope>
    <source>
        <strain evidence="2 3">NPDC007147</strain>
    </source>
</reference>
<evidence type="ECO:0000256" key="1">
    <source>
        <dbReference type="SAM" id="MobiDB-lite"/>
    </source>
</evidence>
<dbReference type="RefSeq" id="WP_388348959.1">
    <property type="nucleotide sequence ID" value="NZ_JBIAFJ010000018.1"/>
</dbReference>
<comment type="caution">
    <text evidence="2">The sequence shown here is derived from an EMBL/GenBank/DDBJ whole genome shotgun (WGS) entry which is preliminary data.</text>
</comment>
<proteinExistence type="predicted"/>
<evidence type="ECO:0000313" key="2">
    <source>
        <dbReference type="EMBL" id="MFE9171802.1"/>
    </source>
</evidence>
<name>A0ABW6KV81_9ACTN</name>
<keyword evidence="3" id="KW-1185">Reference proteome</keyword>
<organism evidence="2 3">
    <name type="scientific">Streptomyces kebangsaanensis</name>
    <dbReference type="NCBI Taxonomy" id="864058"/>
    <lineage>
        <taxon>Bacteria</taxon>
        <taxon>Bacillati</taxon>
        <taxon>Actinomycetota</taxon>
        <taxon>Actinomycetes</taxon>
        <taxon>Kitasatosporales</taxon>
        <taxon>Streptomycetaceae</taxon>
        <taxon>Streptomyces</taxon>
    </lineage>
</organism>
<dbReference type="Proteomes" id="UP001601197">
    <property type="component" value="Unassembled WGS sequence"/>
</dbReference>
<feature type="region of interest" description="Disordered" evidence="1">
    <location>
        <begin position="12"/>
        <end position="42"/>
    </location>
</feature>
<gene>
    <name evidence="2" type="ORF">ACFYNZ_20235</name>
</gene>
<accession>A0ABW6KV81</accession>
<protein>
    <submittedName>
        <fullName evidence="2">Uncharacterized protein</fullName>
    </submittedName>
</protein>
<dbReference type="EMBL" id="JBIAFJ010000018">
    <property type="protein sequence ID" value="MFE9171802.1"/>
    <property type="molecule type" value="Genomic_DNA"/>
</dbReference>